<dbReference type="PANTHER" id="PTHR28608">
    <property type="entry name" value="INTEGRATOR COMPLEX SUBUNIT 2"/>
    <property type="match status" value="1"/>
</dbReference>
<dbReference type="Proteomes" id="UP000434957">
    <property type="component" value="Unassembled WGS sequence"/>
</dbReference>
<dbReference type="GO" id="GO:0034472">
    <property type="term" value="P:snRNA 3'-end processing"/>
    <property type="evidence" value="ECO:0007669"/>
    <property type="project" value="TreeGrafter"/>
</dbReference>
<proteinExistence type="predicted"/>
<sequence length="1279" mass="137682">MDADGDVVMGIPTPDSSRSSRSAAHSAATDLLSIVAAGQLPTLPPSIVAAGQLPTLPPSVAAADASDPLDDLLTPFLPLLTRLQASRRASRASQLIPEPTALDVTLLRVEKASKWRQYAQVFANLSPSQLQTSITSSPEPAFRRFERGSAAEKVQIVLCEWLLAAPGTLDNSELFVTEIYQEEVAAILAHALASPKLQTQSRGAPSPLGTHAVACRALAVPVGPTLLARLAVNDPTAVEQLLDALVAAVVDATATENKPMAQQEQEALAASTLLLENARQACVQLAMLTPLYASRLREKLSAQTASLHCAAMVVQLLTQCTSREDVAVFLYQWLKRDGAPGSALRTYVQLASREATGTSSEFQLDAATNMAKIRGVLLDVLENVDASVTPYERTAALGVCVGLQVLASFPLTESERIRLLQSLDKLAQSSSSSRAISLAFIVVVLLWYPLAPALSKAPGQRDEHTKTAIALSQQVLVALFRARDAGAGPLFVVSAVLFYTKAPALVPFLASVIGFDGDTCNAASTSAAGCGIQVQQALRAEYLHVFGDVLLKPVLTENLLAREVLTFPPAARVSALDAVSSGHGQHEFTLRGLHGLLCEKSFLRHHHAHKLESWLATQIGEQAALPVHPLLVSLLLEWIENYVMAFEYPIAQAPRRLQLSIVPLRSSTLSKWLAAPCLAHSYDPGRGQDHELVWARGVLGLTYALQFNQRLRRATMVAGSKLSSLVSTSSVVSGASMSAALGPGADICLHYDLSTFPLRNIVTQALAHGDQGGAFEYVAPTLLKLMMEEHPQLFDAATASAPSGMTLNLLPLAASPPDEAGRDLVSSWFRRRRKHGELPDIRVVESPASWTAVQALLLELQAAPIEVVMRELPVLADGFLPYAVLSSQNSAASCRQVAAFCAQLAALYETRARREQGANISLLMRLVHALCFPDALWRQQQVQTNQGTLHLLTYMQVLGEPFRLIEDAHDGVFRQPALLRVLLGLVRDVQAAANVHVTKCDPSLVPVEGISAAVSATASVQQHQLLQDCLLVHGILKRLLPLSSESRDNEVAEESRALLCAIVNELLTADAEVSSPSPPRLLLAIHTQGYDVTLVSTLVAHVPAMKLLWDHWMAPTSSNSSASRSTTPGTKPLMEFVAEGAEKDLPKWRFRLRVVLSLCAEHLSGSKQSAAMQQALRVVWNKLRNGVGSSGENSAGYVNLLGEVLPWIVHACSQNADLSAELVHFLLKLQRQLQSGSGSSKGRDSTRRAAAEATGKPQEQRQLLEQVLRDTYASLLQQI</sequence>
<dbReference type="PANTHER" id="PTHR28608:SF1">
    <property type="entry name" value="INTEGRATOR COMPLEX SUBUNIT 2"/>
    <property type="match status" value="1"/>
</dbReference>
<dbReference type="GO" id="GO:0032039">
    <property type="term" value="C:integrator complex"/>
    <property type="evidence" value="ECO:0007669"/>
    <property type="project" value="InterPro"/>
</dbReference>
<dbReference type="InterPro" id="IPR029321">
    <property type="entry name" value="INTS2"/>
</dbReference>
<dbReference type="OrthoDB" id="70899at2759"/>
<gene>
    <name evidence="2" type="ORF">PR002_g1513</name>
    <name evidence="3" type="ORF">PR003_g1600</name>
</gene>
<comment type="caution">
    <text evidence="2">The sequence shown here is derived from an EMBL/GenBank/DDBJ whole genome shotgun (WGS) entry which is preliminary data.</text>
</comment>
<evidence type="ECO:0000313" key="2">
    <source>
        <dbReference type="EMBL" id="KAE9046727.1"/>
    </source>
</evidence>
<evidence type="ECO:0000256" key="1">
    <source>
        <dbReference type="SAM" id="MobiDB-lite"/>
    </source>
</evidence>
<feature type="compositionally biased region" description="Basic and acidic residues" evidence="1">
    <location>
        <begin position="1241"/>
        <end position="1250"/>
    </location>
</feature>
<evidence type="ECO:0000313" key="4">
    <source>
        <dbReference type="Proteomes" id="UP000434957"/>
    </source>
</evidence>
<dbReference type="EMBL" id="QXFT01000046">
    <property type="protein sequence ID" value="KAE9357801.1"/>
    <property type="molecule type" value="Genomic_DNA"/>
</dbReference>
<evidence type="ECO:0000313" key="3">
    <source>
        <dbReference type="EMBL" id="KAE9357801.1"/>
    </source>
</evidence>
<keyword evidence="4" id="KW-1185">Reference proteome</keyword>
<accession>A0A6A3NYW1</accession>
<organism evidence="2 5">
    <name type="scientific">Phytophthora rubi</name>
    <dbReference type="NCBI Taxonomy" id="129364"/>
    <lineage>
        <taxon>Eukaryota</taxon>
        <taxon>Sar</taxon>
        <taxon>Stramenopiles</taxon>
        <taxon>Oomycota</taxon>
        <taxon>Peronosporomycetes</taxon>
        <taxon>Peronosporales</taxon>
        <taxon>Peronosporaceae</taxon>
        <taxon>Phytophthora</taxon>
    </lineage>
</organism>
<dbReference type="AlphaFoldDB" id="A0A6A3NYW1"/>
<reference evidence="2 5" key="1">
    <citation type="submission" date="2018-09" db="EMBL/GenBank/DDBJ databases">
        <title>Genomic investigation of the strawberry pathogen Phytophthora fragariae indicates pathogenicity is determined by transcriptional variation in three key races.</title>
        <authorList>
            <person name="Adams T.M."/>
            <person name="Armitage A.D."/>
            <person name="Sobczyk M.K."/>
            <person name="Bates H.J."/>
            <person name="Dunwell J.M."/>
            <person name="Nellist C.F."/>
            <person name="Harrison R.J."/>
        </authorList>
    </citation>
    <scope>NUCLEOTIDE SEQUENCE [LARGE SCALE GENOMIC DNA]</scope>
    <source>
        <strain evidence="2 5">SCRP324</strain>
        <strain evidence="3 4">SCRP333</strain>
    </source>
</reference>
<evidence type="ECO:0000313" key="5">
    <source>
        <dbReference type="Proteomes" id="UP000435112"/>
    </source>
</evidence>
<name>A0A6A3NYW1_9STRA</name>
<dbReference type="EMBL" id="QXFU01000044">
    <property type="protein sequence ID" value="KAE9046727.1"/>
    <property type="molecule type" value="Genomic_DNA"/>
</dbReference>
<dbReference type="Proteomes" id="UP000435112">
    <property type="component" value="Unassembled WGS sequence"/>
</dbReference>
<protein>
    <submittedName>
        <fullName evidence="2">Uncharacterized protein</fullName>
    </submittedName>
</protein>
<feature type="region of interest" description="Disordered" evidence="1">
    <location>
        <begin position="1"/>
        <end position="23"/>
    </location>
</feature>
<feature type="region of interest" description="Disordered" evidence="1">
    <location>
        <begin position="1235"/>
        <end position="1260"/>
    </location>
</feature>